<evidence type="ECO:0000256" key="1">
    <source>
        <dbReference type="SAM" id="SignalP"/>
    </source>
</evidence>
<dbReference type="STRING" id="658218.SAMN05216562_1988"/>
<reference evidence="4" key="1">
    <citation type="submission" date="2016-10" db="EMBL/GenBank/DDBJ databases">
        <authorList>
            <person name="Varghese N."/>
            <person name="Submissions S."/>
        </authorList>
    </citation>
    <scope>NUCLEOTIDE SEQUENCE [LARGE SCALE GENOMIC DNA]</scope>
    <source>
        <strain evidence="4">CGMCC 1.10657</strain>
    </source>
</reference>
<dbReference type="EMBL" id="FNQO01000002">
    <property type="protein sequence ID" value="SEA15079.1"/>
    <property type="molecule type" value="Genomic_DNA"/>
</dbReference>
<feature type="domain" description="AB hydrolase-1" evidence="2">
    <location>
        <begin position="36"/>
        <end position="154"/>
    </location>
</feature>
<dbReference type="RefSeq" id="WP_091387750.1">
    <property type="nucleotide sequence ID" value="NZ_FNQO01000002.1"/>
</dbReference>
<feature type="chain" id="PRO_5011502004" evidence="1">
    <location>
        <begin position="29"/>
        <end position="256"/>
    </location>
</feature>
<organism evidence="3 4">
    <name type="scientific">Microbulbifer marinus</name>
    <dbReference type="NCBI Taxonomy" id="658218"/>
    <lineage>
        <taxon>Bacteria</taxon>
        <taxon>Pseudomonadati</taxon>
        <taxon>Pseudomonadota</taxon>
        <taxon>Gammaproteobacteria</taxon>
        <taxon>Cellvibrionales</taxon>
        <taxon>Microbulbiferaceae</taxon>
        <taxon>Microbulbifer</taxon>
    </lineage>
</organism>
<evidence type="ECO:0000313" key="3">
    <source>
        <dbReference type="EMBL" id="SEA15079.1"/>
    </source>
</evidence>
<dbReference type="InterPro" id="IPR000073">
    <property type="entry name" value="AB_hydrolase_1"/>
</dbReference>
<proteinExistence type="predicted"/>
<keyword evidence="1" id="KW-0732">Signal</keyword>
<sequence length="256" mass="27578">MPEAGSRRRTPPLLAAGIFLLFFSSAIAARADTQCVVLLHGLTKDSRSMLPLQRQLIDAGYYVANIDYPSRKKPIAELADLAVRAGLEQCARVNARPVNFITHSLGGLLVRHYFERHASPQVMRVVMLAPPNHGSRVGDILSCIPYIKDINGPAGRQLGTGAGSVPLQLGATDFDLGIITGNRSYNPLASTLLDGADDGRITVDSARLEGMCGFLVLPRTHGGIAADEQAIAQALQYLKQGYFSHPRAERFDCAAD</sequence>
<dbReference type="Pfam" id="PF12697">
    <property type="entry name" value="Abhydrolase_6"/>
    <property type="match status" value="1"/>
</dbReference>
<dbReference type="OrthoDB" id="556502at2"/>
<protein>
    <submittedName>
        <fullName evidence="3">Alpha/beta hydrolase family protein</fullName>
    </submittedName>
</protein>
<dbReference type="Proteomes" id="UP000198658">
    <property type="component" value="Unassembled WGS sequence"/>
</dbReference>
<dbReference type="InterPro" id="IPR029058">
    <property type="entry name" value="AB_hydrolase_fold"/>
</dbReference>
<gene>
    <name evidence="3" type="ORF">SAMN05216562_1988</name>
</gene>
<dbReference type="SUPFAM" id="SSF53474">
    <property type="entry name" value="alpha/beta-Hydrolases"/>
    <property type="match status" value="1"/>
</dbReference>
<keyword evidence="3" id="KW-0378">Hydrolase</keyword>
<dbReference type="GO" id="GO:0016787">
    <property type="term" value="F:hydrolase activity"/>
    <property type="evidence" value="ECO:0007669"/>
    <property type="project" value="UniProtKB-KW"/>
</dbReference>
<evidence type="ECO:0000259" key="2">
    <source>
        <dbReference type="Pfam" id="PF12697"/>
    </source>
</evidence>
<dbReference type="PANTHER" id="PTHR37946:SF1">
    <property type="entry name" value="SLL1969 PROTEIN"/>
    <property type="match status" value="1"/>
</dbReference>
<evidence type="ECO:0000313" key="4">
    <source>
        <dbReference type="Proteomes" id="UP000198658"/>
    </source>
</evidence>
<dbReference type="Gene3D" id="3.40.50.1820">
    <property type="entry name" value="alpha/beta hydrolase"/>
    <property type="match status" value="1"/>
</dbReference>
<accession>A0A1H3YU45</accession>
<dbReference type="PANTHER" id="PTHR37946">
    <property type="entry name" value="SLL1969 PROTEIN"/>
    <property type="match status" value="1"/>
</dbReference>
<name>A0A1H3YU45_9GAMM</name>
<dbReference type="AlphaFoldDB" id="A0A1H3YU45"/>
<keyword evidence="4" id="KW-1185">Reference proteome</keyword>
<feature type="signal peptide" evidence="1">
    <location>
        <begin position="1"/>
        <end position="28"/>
    </location>
</feature>